<dbReference type="Proteomes" id="UP001596047">
    <property type="component" value="Unassembled WGS sequence"/>
</dbReference>
<feature type="compositionally biased region" description="Polar residues" evidence="1">
    <location>
        <begin position="62"/>
        <end position="72"/>
    </location>
</feature>
<accession>A0ABW0W462</accession>
<reference evidence="3" key="1">
    <citation type="journal article" date="2019" name="Int. J. Syst. Evol. Microbiol.">
        <title>The Global Catalogue of Microorganisms (GCM) 10K type strain sequencing project: providing services to taxonomists for standard genome sequencing and annotation.</title>
        <authorList>
            <consortium name="The Broad Institute Genomics Platform"/>
            <consortium name="The Broad Institute Genome Sequencing Center for Infectious Disease"/>
            <person name="Wu L."/>
            <person name="Ma J."/>
        </authorList>
    </citation>
    <scope>NUCLEOTIDE SEQUENCE [LARGE SCALE GENOMIC DNA]</scope>
    <source>
        <strain evidence="3">CGMCC 1.3240</strain>
    </source>
</reference>
<gene>
    <name evidence="2" type="ORF">ACFPYJ_24665</name>
</gene>
<dbReference type="RefSeq" id="WP_379190886.1">
    <property type="nucleotide sequence ID" value="NZ_JBHSOW010000093.1"/>
</dbReference>
<evidence type="ECO:0000313" key="3">
    <source>
        <dbReference type="Proteomes" id="UP001596047"/>
    </source>
</evidence>
<keyword evidence="3" id="KW-1185">Reference proteome</keyword>
<dbReference type="EMBL" id="JBHSOW010000093">
    <property type="protein sequence ID" value="MFC5652248.1"/>
    <property type="molecule type" value="Genomic_DNA"/>
</dbReference>
<evidence type="ECO:0000313" key="2">
    <source>
        <dbReference type="EMBL" id="MFC5652248.1"/>
    </source>
</evidence>
<evidence type="ECO:0000256" key="1">
    <source>
        <dbReference type="SAM" id="MobiDB-lite"/>
    </source>
</evidence>
<sequence length="112" mass="12260">MRVTKWLKWKIGGILTLSIALIFQIVKTNPQFVLHTADAASSKNKLSDLIEPTDDPVIEEWNYSQDSTSAQQGPRFGRGRDRGSRGQEGSSGRSNLSLHADEGGSDTRTGQS</sequence>
<organism evidence="2 3">
    <name type="scientific">Paenibacillus solisilvae</name>
    <dbReference type="NCBI Taxonomy" id="2486751"/>
    <lineage>
        <taxon>Bacteria</taxon>
        <taxon>Bacillati</taxon>
        <taxon>Bacillota</taxon>
        <taxon>Bacilli</taxon>
        <taxon>Bacillales</taxon>
        <taxon>Paenibacillaceae</taxon>
        <taxon>Paenibacillus</taxon>
    </lineage>
</organism>
<protein>
    <submittedName>
        <fullName evidence="2">Uncharacterized protein</fullName>
    </submittedName>
</protein>
<feature type="region of interest" description="Disordered" evidence="1">
    <location>
        <begin position="57"/>
        <end position="112"/>
    </location>
</feature>
<name>A0ABW0W462_9BACL</name>
<proteinExistence type="predicted"/>
<comment type="caution">
    <text evidence="2">The sequence shown here is derived from an EMBL/GenBank/DDBJ whole genome shotgun (WGS) entry which is preliminary data.</text>
</comment>